<dbReference type="Pfam" id="PF00004">
    <property type="entry name" value="AAA"/>
    <property type="match status" value="1"/>
</dbReference>
<evidence type="ECO:0000256" key="2">
    <source>
        <dbReference type="ARBA" id="ARBA00007448"/>
    </source>
</evidence>
<keyword evidence="5 8" id="KW-0067">ATP-binding</keyword>
<dbReference type="InterPro" id="IPR025753">
    <property type="entry name" value="AAA_N_dom"/>
</dbReference>
<organism evidence="12 13">
    <name type="scientific">Cynara cardunculus var. scolymus</name>
    <name type="common">Globe artichoke</name>
    <name type="synonym">Cynara scolymus</name>
    <dbReference type="NCBI Taxonomy" id="59895"/>
    <lineage>
        <taxon>Eukaryota</taxon>
        <taxon>Viridiplantae</taxon>
        <taxon>Streptophyta</taxon>
        <taxon>Embryophyta</taxon>
        <taxon>Tracheophyta</taxon>
        <taxon>Spermatophyta</taxon>
        <taxon>Magnoliopsida</taxon>
        <taxon>eudicotyledons</taxon>
        <taxon>Gunneridae</taxon>
        <taxon>Pentapetalae</taxon>
        <taxon>asterids</taxon>
        <taxon>campanulids</taxon>
        <taxon>Asterales</taxon>
        <taxon>Asteraceae</taxon>
        <taxon>Carduoideae</taxon>
        <taxon>Cardueae</taxon>
        <taxon>Carduinae</taxon>
        <taxon>Cynara</taxon>
    </lineage>
</organism>
<feature type="region of interest" description="Disordered" evidence="9">
    <location>
        <begin position="476"/>
        <end position="504"/>
    </location>
</feature>
<gene>
    <name evidence="12" type="ORF">Ccrd_006330</name>
</gene>
<dbReference type="InterPro" id="IPR003959">
    <property type="entry name" value="ATPase_AAA_core"/>
</dbReference>
<dbReference type="Gramene" id="KVH91646">
    <property type="protein sequence ID" value="KVH91646"/>
    <property type="gene ID" value="Ccrd_006330"/>
</dbReference>
<dbReference type="InterPro" id="IPR003960">
    <property type="entry name" value="ATPase_AAA_CS"/>
</dbReference>
<evidence type="ECO:0000313" key="12">
    <source>
        <dbReference type="EMBL" id="KVH91646.1"/>
    </source>
</evidence>
<dbReference type="GO" id="GO:0016887">
    <property type="term" value="F:ATP hydrolysis activity"/>
    <property type="evidence" value="ECO:0007669"/>
    <property type="project" value="InterPro"/>
</dbReference>
<feature type="domain" description="AAA+ ATPase" evidence="11">
    <location>
        <begin position="240"/>
        <end position="395"/>
    </location>
</feature>
<dbReference type="InterPro" id="IPR027417">
    <property type="entry name" value="P-loop_NTPase"/>
</dbReference>
<name>A0A124SBT5_CYNCS</name>
<keyword evidence="10" id="KW-0812">Transmembrane</keyword>
<feature type="compositionally biased region" description="Basic and acidic residues" evidence="9">
    <location>
        <begin position="476"/>
        <end position="485"/>
    </location>
</feature>
<comment type="caution">
    <text evidence="12">The sequence shown here is derived from an EMBL/GenBank/DDBJ whole genome shotgun (WGS) entry which is preliminary data.</text>
</comment>
<dbReference type="FunFam" id="3.40.50.300:FF:001122">
    <property type="entry name" value="AAA-ATPase ASD, mitochondrial"/>
    <property type="match status" value="1"/>
</dbReference>
<dbReference type="GO" id="GO:0005524">
    <property type="term" value="F:ATP binding"/>
    <property type="evidence" value="ECO:0007669"/>
    <property type="project" value="UniProtKB-KW"/>
</dbReference>
<evidence type="ECO:0000256" key="8">
    <source>
        <dbReference type="RuleBase" id="RU003651"/>
    </source>
</evidence>
<comment type="catalytic activity">
    <reaction evidence="7">
        <text>ATP + H2O = ADP + phosphate + H(+)</text>
        <dbReference type="Rhea" id="RHEA:13065"/>
        <dbReference type="ChEBI" id="CHEBI:15377"/>
        <dbReference type="ChEBI" id="CHEBI:15378"/>
        <dbReference type="ChEBI" id="CHEBI:30616"/>
        <dbReference type="ChEBI" id="CHEBI:43474"/>
        <dbReference type="ChEBI" id="CHEBI:456216"/>
    </reaction>
</comment>
<keyword evidence="3 8" id="KW-0547">Nucleotide-binding</keyword>
<accession>A0A124SBT5</accession>
<dbReference type="SUPFAM" id="SSF52540">
    <property type="entry name" value="P-loop containing nucleoside triphosphate hydrolases"/>
    <property type="match status" value="1"/>
</dbReference>
<keyword evidence="10" id="KW-1133">Transmembrane helix</keyword>
<evidence type="ECO:0000313" key="13">
    <source>
        <dbReference type="Proteomes" id="UP000243975"/>
    </source>
</evidence>
<dbReference type="InterPro" id="IPR050747">
    <property type="entry name" value="Mitochondrial_chaperone_BCS1"/>
</dbReference>
<keyword evidence="6" id="KW-0460">Magnesium</keyword>
<dbReference type="Pfam" id="PF25568">
    <property type="entry name" value="AAA_lid_At3g28540"/>
    <property type="match status" value="1"/>
</dbReference>
<dbReference type="EMBL" id="LEKV01004913">
    <property type="protein sequence ID" value="KVH91646.1"/>
    <property type="molecule type" value="Genomic_DNA"/>
</dbReference>
<evidence type="ECO:0000259" key="11">
    <source>
        <dbReference type="SMART" id="SM00382"/>
    </source>
</evidence>
<evidence type="ECO:0000256" key="3">
    <source>
        <dbReference type="ARBA" id="ARBA00022741"/>
    </source>
</evidence>
<evidence type="ECO:0000256" key="7">
    <source>
        <dbReference type="ARBA" id="ARBA00049360"/>
    </source>
</evidence>
<feature type="transmembrane region" description="Helical" evidence="10">
    <location>
        <begin position="6"/>
        <end position="26"/>
    </location>
</feature>
<evidence type="ECO:0000256" key="6">
    <source>
        <dbReference type="ARBA" id="ARBA00022842"/>
    </source>
</evidence>
<evidence type="ECO:0000256" key="9">
    <source>
        <dbReference type="SAM" id="MobiDB-lite"/>
    </source>
</evidence>
<dbReference type="Gene3D" id="3.40.50.300">
    <property type="entry name" value="P-loop containing nucleotide triphosphate hydrolases"/>
    <property type="match status" value="1"/>
</dbReference>
<dbReference type="Gene3D" id="6.10.280.40">
    <property type="match status" value="1"/>
</dbReference>
<feature type="compositionally biased region" description="Basic and acidic residues" evidence="9">
    <location>
        <begin position="324"/>
        <end position="340"/>
    </location>
</feature>
<dbReference type="AlphaFoldDB" id="A0A124SBT5"/>
<evidence type="ECO:0000256" key="10">
    <source>
        <dbReference type="SAM" id="Phobius"/>
    </source>
</evidence>
<dbReference type="PANTHER" id="PTHR23070">
    <property type="entry name" value="BCS1 AAA-TYPE ATPASE"/>
    <property type="match status" value="1"/>
</dbReference>
<comment type="similarity">
    <text evidence="2">Belongs to the AAA ATPase family. BCS1 subfamily.</text>
</comment>
<reference evidence="12 13" key="1">
    <citation type="journal article" date="2016" name="Sci. Rep.">
        <title>The genome sequence of the outbreeding globe artichoke constructed de novo incorporating a phase-aware low-pass sequencing strategy of F1 progeny.</title>
        <authorList>
            <person name="Scaglione D."/>
            <person name="Reyes-Chin-Wo S."/>
            <person name="Acquadro A."/>
            <person name="Froenicke L."/>
            <person name="Portis E."/>
            <person name="Beitel C."/>
            <person name="Tirone M."/>
            <person name="Mauro R."/>
            <person name="Lo Monaco A."/>
            <person name="Mauromicale G."/>
            <person name="Faccioli P."/>
            <person name="Cattivelli L."/>
            <person name="Rieseberg L."/>
            <person name="Michelmore R."/>
            <person name="Lanteri S."/>
        </authorList>
    </citation>
    <scope>NUCLEOTIDE SEQUENCE [LARGE SCALE GENOMIC DNA]</scope>
    <source>
        <strain evidence="12">2C</strain>
    </source>
</reference>
<dbReference type="InterPro" id="IPR058017">
    <property type="entry name" value="At3g28540-like_C"/>
</dbReference>
<sequence length="504" mass="58087">MMGDMTQLGSVMAGIMFVWAIFRQLFPEEFRRDFRKYTNKVISYIYPYVEITFHEYQVDGWFERSKAFVSIERYLSTNSSTTAKRLKASVVKDTESVVLSMDDYEEVTDEFQGIKIWWTSSKNFPKQQALFSYRGEEEKRYYRLTCKKEHRDIITKVYLKHVLDEGKAIAVRTRQRKLYTNNKSENWYGYKRTTWSHIVFEHPSTFDTLAMNPKKKKDILNDLMTFSKSKDYYKKVGKSWKRGYLLYGPPGTGKSSMIAAMSNLLEYDIYDLELTSVKDNTDLRKLLIDTSSKSIIVIEDIDCSLDLTGQRKEKKEESEEEDKDPVVKKAKGGKDKDDKGSKVTLSGLLNFIDGLWSACGSERLIVFTTNYVEKLDPALVRRGRMDKHIELSYCCYETFKVLAGNYLDLESHELFATISRLLEETNMTPADVAENLMPKSDEENAESCLNNLIKSLELAKEEARLKAVEDAKIKAEEEAGKKNDENGENVQDSDAKLGDGQGKC</sequence>
<proteinExistence type="inferred from homology"/>
<keyword evidence="13" id="KW-1185">Reference proteome</keyword>
<dbReference type="CDD" id="cd19510">
    <property type="entry name" value="RecA-like_BCS1"/>
    <property type="match status" value="1"/>
</dbReference>
<dbReference type="InterPro" id="IPR003593">
    <property type="entry name" value="AAA+_ATPase"/>
</dbReference>
<dbReference type="GO" id="GO:0006950">
    <property type="term" value="P:response to stress"/>
    <property type="evidence" value="ECO:0007669"/>
    <property type="project" value="UniProtKB-ARBA"/>
</dbReference>
<evidence type="ECO:0000256" key="4">
    <source>
        <dbReference type="ARBA" id="ARBA00022801"/>
    </source>
</evidence>
<dbReference type="Proteomes" id="UP000243975">
    <property type="component" value="Unassembled WGS sequence"/>
</dbReference>
<comment type="cofactor">
    <cofactor evidence="1">
        <name>Mg(2+)</name>
        <dbReference type="ChEBI" id="CHEBI:18420"/>
    </cofactor>
</comment>
<dbReference type="SMART" id="SM00382">
    <property type="entry name" value="AAA"/>
    <property type="match status" value="1"/>
</dbReference>
<keyword evidence="10" id="KW-0472">Membrane</keyword>
<evidence type="ECO:0000256" key="5">
    <source>
        <dbReference type="ARBA" id="ARBA00022840"/>
    </source>
</evidence>
<dbReference type="Pfam" id="PF14363">
    <property type="entry name" value="AAA_assoc"/>
    <property type="match status" value="1"/>
</dbReference>
<dbReference type="OMA" id="PMRRNEE"/>
<keyword evidence="4" id="KW-0378">Hydrolase</keyword>
<evidence type="ECO:0000256" key="1">
    <source>
        <dbReference type="ARBA" id="ARBA00001946"/>
    </source>
</evidence>
<dbReference type="PROSITE" id="PS00674">
    <property type="entry name" value="AAA"/>
    <property type="match status" value="1"/>
</dbReference>
<protein>
    <submittedName>
        <fullName evidence="12">AAA+ ATPase domain-containing protein</fullName>
    </submittedName>
</protein>
<feature type="region of interest" description="Disordered" evidence="9">
    <location>
        <begin position="310"/>
        <end position="340"/>
    </location>
</feature>
<dbReference type="STRING" id="59895.A0A124SBT5"/>